<evidence type="ECO:0000313" key="15">
    <source>
        <dbReference type="Proteomes" id="UP000800092"/>
    </source>
</evidence>
<keyword evidence="7" id="KW-0325">Glycoprotein</keyword>
<evidence type="ECO:0000256" key="10">
    <source>
        <dbReference type="ARBA" id="ARBA00023326"/>
    </source>
</evidence>
<dbReference type="FunFam" id="3.20.20.300:FF:000002">
    <property type="entry name" value="Probable beta-glucosidase"/>
    <property type="match status" value="1"/>
</dbReference>
<evidence type="ECO:0000256" key="7">
    <source>
        <dbReference type="ARBA" id="ARBA00023180"/>
    </source>
</evidence>
<dbReference type="Pfam" id="PF14310">
    <property type="entry name" value="Fn3-like"/>
    <property type="match status" value="1"/>
</dbReference>
<dbReference type="Gene3D" id="2.60.40.10">
    <property type="entry name" value="Immunoglobulins"/>
    <property type="match status" value="1"/>
</dbReference>
<evidence type="ECO:0000256" key="9">
    <source>
        <dbReference type="ARBA" id="ARBA00023295"/>
    </source>
</evidence>
<dbReference type="GO" id="GO:0008422">
    <property type="term" value="F:beta-glucosidase activity"/>
    <property type="evidence" value="ECO:0007669"/>
    <property type="project" value="UniProtKB-EC"/>
</dbReference>
<dbReference type="PANTHER" id="PTHR42715">
    <property type="entry name" value="BETA-GLUCOSIDASE"/>
    <property type="match status" value="1"/>
</dbReference>
<dbReference type="Pfam" id="PF01915">
    <property type="entry name" value="Glyco_hydro_3_C"/>
    <property type="match status" value="1"/>
</dbReference>
<name>A0A6A6H178_VIRVR</name>
<proteinExistence type="inferred from homology"/>
<protein>
    <recommendedName>
        <fullName evidence="4 11">beta-glucosidase</fullName>
        <ecNumber evidence="4 11">3.2.1.21</ecNumber>
    </recommendedName>
</protein>
<dbReference type="AlphaFoldDB" id="A0A6A6H178"/>
<dbReference type="InterPro" id="IPR019800">
    <property type="entry name" value="Glyco_hydro_3_AS"/>
</dbReference>
<dbReference type="Gene3D" id="3.20.20.300">
    <property type="entry name" value="Glycoside hydrolase, family 3, N-terminal domain"/>
    <property type="match status" value="1"/>
</dbReference>
<dbReference type="UniPathway" id="UPA00696"/>
<dbReference type="EMBL" id="ML991825">
    <property type="protein sequence ID" value="KAF2231598.1"/>
    <property type="molecule type" value="Genomic_DNA"/>
</dbReference>
<evidence type="ECO:0000313" key="14">
    <source>
        <dbReference type="EMBL" id="KAF2231598.1"/>
    </source>
</evidence>
<feature type="domain" description="Fibronectin type III-like" evidence="13">
    <location>
        <begin position="764"/>
        <end position="834"/>
    </location>
</feature>
<dbReference type="Proteomes" id="UP000800092">
    <property type="component" value="Unassembled WGS sequence"/>
</dbReference>
<evidence type="ECO:0000256" key="4">
    <source>
        <dbReference type="ARBA" id="ARBA00012744"/>
    </source>
</evidence>
<comment type="catalytic activity">
    <reaction evidence="1 11">
        <text>Hydrolysis of terminal, non-reducing beta-D-glucosyl residues with release of beta-D-glucose.</text>
        <dbReference type="EC" id="3.2.1.21"/>
    </reaction>
</comment>
<dbReference type="PROSITE" id="PS00775">
    <property type="entry name" value="GLYCOSYL_HYDROL_F3"/>
    <property type="match status" value="1"/>
</dbReference>
<comment type="similarity">
    <text evidence="3 11">Belongs to the glycosyl hydrolase 3 family.</text>
</comment>
<evidence type="ECO:0000256" key="11">
    <source>
        <dbReference type="RuleBase" id="RU361161"/>
    </source>
</evidence>
<dbReference type="InterPro" id="IPR017853">
    <property type="entry name" value="GH"/>
</dbReference>
<reference evidence="14" key="1">
    <citation type="journal article" date="2020" name="Stud. Mycol.">
        <title>101 Dothideomycetes genomes: a test case for predicting lifestyles and emergence of pathogens.</title>
        <authorList>
            <person name="Haridas S."/>
            <person name="Albert R."/>
            <person name="Binder M."/>
            <person name="Bloem J."/>
            <person name="Labutti K."/>
            <person name="Salamov A."/>
            <person name="Andreopoulos B."/>
            <person name="Baker S."/>
            <person name="Barry K."/>
            <person name="Bills G."/>
            <person name="Bluhm B."/>
            <person name="Cannon C."/>
            <person name="Castanera R."/>
            <person name="Culley D."/>
            <person name="Daum C."/>
            <person name="Ezra D."/>
            <person name="Gonzalez J."/>
            <person name="Henrissat B."/>
            <person name="Kuo A."/>
            <person name="Liang C."/>
            <person name="Lipzen A."/>
            <person name="Lutzoni F."/>
            <person name="Magnuson J."/>
            <person name="Mondo S."/>
            <person name="Nolan M."/>
            <person name="Ohm R."/>
            <person name="Pangilinan J."/>
            <person name="Park H.-J."/>
            <person name="Ramirez L."/>
            <person name="Alfaro M."/>
            <person name="Sun H."/>
            <person name="Tritt A."/>
            <person name="Yoshinaga Y."/>
            <person name="Zwiers L.-H."/>
            <person name="Turgeon B."/>
            <person name="Goodwin S."/>
            <person name="Spatafora J."/>
            <person name="Crous P."/>
            <person name="Grigoriev I."/>
        </authorList>
    </citation>
    <scope>NUCLEOTIDE SEQUENCE</scope>
    <source>
        <strain evidence="14">Tuck. ex Michener</strain>
    </source>
</reference>
<comment type="pathway">
    <text evidence="2 11">Glycan metabolism; cellulose degradation.</text>
</comment>
<dbReference type="PANTHER" id="PTHR42715:SF29">
    <property type="entry name" value="BETA-GLUCOSIDASE A-RELATED"/>
    <property type="match status" value="1"/>
</dbReference>
<dbReference type="SMART" id="SM01217">
    <property type="entry name" value="Fn3_like"/>
    <property type="match status" value="1"/>
</dbReference>
<evidence type="ECO:0000259" key="13">
    <source>
        <dbReference type="SMART" id="SM01217"/>
    </source>
</evidence>
<sequence>MIFFVVSVFLLIAVANAQNGTGETYNNPISSGFGNWSQAYEKARAFVCQLTLTEKVNLTTQTGTGATYGYELGIIPRLGFRGLALDDSPTGVRGTDYSSAYAAGLNLAMSWDRDLMFLQSYGNGAEHKAKGNNAAYAPVVGPLGRAPEGGRIWESYSPDPYLSGVAFGQSIAGMQAGGTIAIGKHFVLYEQEHFRQVREWNDYGILSFNITQPYSANCDDRTLHELYLWPWYDGVYNGMGGVMCSYNQVNNTQSCQNTRLLNDILKGEMGFQGFIVSDDGSQHSGVLSAIAGMDMTILGETSPNGIDGLGISFWGPNLTTSVLNGSVPEWRLDDMATRIMASFFYLGQDENFPELNFAQGYLPTFGYEYPTAKVDYTQVNEHVDVRDAHAQTIRAVGSNSIVLLKNVNETLPLSAPRQMAVIGEDAGPSMYGPNGCSDRGCDNGTLAMGWGSGSTNFPYLVDPLSAIQARALQDRTVVQYVLNNYASATIASVVQQASVCLVFANADSGEGYIEVGGNYGDRNNLTLWLGGDTLIQEVAANCSNTVVVIHAPGPILMEDWIDNPNVTAVLFAGLPGQESGNSLVDVLYGAVSPSGKLPWTIAKNRSDYGTDVLYQPNAPVPQLNFTEGLFIDYRHFDDAGIEPRFEFGFGLSYTSFQYQNLQILALSNNKTTLAMPTTTVNPSICPSQSLNPSDYTFPATISSITDYIYPYIEANTSIYTPQATPTPTINAVAAGAQGGDPALWDVLYRVQLQLNNTGSKAGQEVSQLYLELGNDTPPRQLRGFNKTMVQPGEAQTVTFDLRRRDVSIWDIVSQSWVEVTSLGTDIGVLVGASSRNLPLRGVIPAQGAPYV</sequence>
<evidence type="ECO:0000256" key="12">
    <source>
        <dbReference type="SAM" id="SignalP"/>
    </source>
</evidence>
<dbReference type="InterPro" id="IPR013783">
    <property type="entry name" value="Ig-like_fold"/>
</dbReference>
<dbReference type="Gene3D" id="3.40.50.1700">
    <property type="entry name" value="Glycoside hydrolase family 3 C-terminal domain"/>
    <property type="match status" value="1"/>
</dbReference>
<keyword evidence="9 11" id="KW-0326">Glycosidase</keyword>
<dbReference type="SUPFAM" id="SSF51445">
    <property type="entry name" value="(Trans)glycosidases"/>
    <property type="match status" value="1"/>
</dbReference>
<keyword evidence="8 11" id="KW-0119">Carbohydrate metabolism</keyword>
<keyword evidence="10 11" id="KW-0624">Polysaccharide degradation</keyword>
<evidence type="ECO:0000256" key="2">
    <source>
        <dbReference type="ARBA" id="ARBA00004987"/>
    </source>
</evidence>
<evidence type="ECO:0000256" key="1">
    <source>
        <dbReference type="ARBA" id="ARBA00000448"/>
    </source>
</evidence>
<feature type="signal peptide" evidence="12">
    <location>
        <begin position="1"/>
        <end position="17"/>
    </location>
</feature>
<dbReference type="SUPFAM" id="SSF52279">
    <property type="entry name" value="Beta-D-glucan exohydrolase, C-terminal domain"/>
    <property type="match status" value="1"/>
</dbReference>
<dbReference type="InterPro" id="IPR026891">
    <property type="entry name" value="Fn3-like"/>
</dbReference>
<dbReference type="EC" id="3.2.1.21" evidence="4 11"/>
<dbReference type="OrthoDB" id="416222at2759"/>
<keyword evidence="6 11" id="KW-0378">Hydrolase</keyword>
<keyword evidence="5 12" id="KW-0732">Signal</keyword>
<evidence type="ECO:0000256" key="6">
    <source>
        <dbReference type="ARBA" id="ARBA00022801"/>
    </source>
</evidence>
<dbReference type="GO" id="GO:0030245">
    <property type="term" value="P:cellulose catabolic process"/>
    <property type="evidence" value="ECO:0007669"/>
    <property type="project" value="UniProtKB-UniPathway"/>
</dbReference>
<dbReference type="InterPro" id="IPR050288">
    <property type="entry name" value="Cellulose_deg_GH3"/>
</dbReference>
<dbReference type="InterPro" id="IPR036962">
    <property type="entry name" value="Glyco_hydro_3_N_sf"/>
</dbReference>
<gene>
    <name evidence="14" type="ORF">EV356DRAFT_535426</name>
</gene>
<dbReference type="InterPro" id="IPR036881">
    <property type="entry name" value="Glyco_hydro_3_C_sf"/>
</dbReference>
<dbReference type="PRINTS" id="PR00133">
    <property type="entry name" value="GLHYDRLASE3"/>
</dbReference>
<dbReference type="FunFam" id="3.40.50.1700:FF:000003">
    <property type="entry name" value="Probable beta-glucosidase"/>
    <property type="match status" value="1"/>
</dbReference>
<evidence type="ECO:0000256" key="5">
    <source>
        <dbReference type="ARBA" id="ARBA00022729"/>
    </source>
</evidence>
<dbReference type="InterPro" id="IPR002772">
    <property type="entry name" value="Glyco_hydro_3_C"/>
</dbReference>
<evidence type="ECO:0000256" key="3">
    <source>
        <dbReference type="ARBA" id="ARBA00005336"/>
    </source>
</evidence>
<feature type="chain" id="PRO_5025623862" description="beta-glucosidase" evidence="12">
    <location>
        <begin position="18"/>
        <end position="851"/>
    </location>
</feature>
<dbReference type="InterPro" id="IPR001764">
    <property type="entry name" value="Glyco_hydro_3_N"/>
</dbReference>
<organism evidence="14 15">
    <name type="scientific">Viridothelium virens</name>
    <name type="common">Speckled blister lichen</name>
    <name type="synonym">Trypethelium virens</name>
    <dbReference type="NCBI Taxonomy" id="1048519"/>
    <lineage>
        <taxon>Eukaryota</taxon>
        <taxon>Fungi</taxon>
        <taxon>Dikarya</taxon>
        <taxon>Ascomycota</taxon>
        <taxon>Pezizomycotina</taxon>
        <taxon>Dothideomycetes</taxon>
        <taxon>Dothideomycetes incertae sedis</taxon>
        <taxon>Trypetheliales</taxon>
        <taxon>Trypetheliaceae</taxon>
        <taxon>Viridothelium</taxon>
    </lineage>
</organism>
<keyword evidence="15" id="KW-1185">Reference proteome</keyword>
<evidence type="ECO:0000256" key="8">
    <source>
        <dbReference type="ARBA" id="ARBA00023277"/>
    </source>
</evidence>
<dbReference type="Pfam" id="PF00933">
    <property type="entry name" value="Glyco_hydro_3"/>
    <property type="match status" value="1"/>
</dbReference>
<accession>A0A6A6H178</accession>